<name>A0A1G8MBP5_9CLOT</name>
<protein>
    <submittedName>
        <fullName evidence="5">AraC-type DNA-binding protein</fullName>
    </submittedName>
</protein>
<dbReference type="InterPro" id="IPR018062">
    <property type="entry name" value="HTH_AraC-typ_CS"/>
</dbReference>
<evidence type="ECO:0000256" key="1">
    <source>
        <dbReference type="ARBA" id="ARBA00023015"/>
    </source>
</evidence>
<dbReference type="InterPro" id="IPR018060">
    <property type="entry name" value="HTH_AraC"/>
</dbReference>
<dbReference type="PANTHER" id="PTHR43280:SF28">
    <property type="entry name" value="HTH-TYPE TRANSCRIPTIONAL ACTIVATOR RHAS"/>
    <property type="match status" value="1"/>
</dbReference>
<evidence type="ECO:0000313" key="6">
    <source>
        <dbReference type="Proteomes" id="UP000183255"/>
    </source>
</evidence>
<accession>A0A1G8MBP5</accession>
<dbReference type="GO" id="GO:0043565">
    <property type="term" value="F:sequence-specific DNA binding"/>
    <property type="evidence" value="ECO:0007669"/>
    <property type="project" value="InterPro"/>
</dbReference>
<dbReference type="Pfam" id="PF02311">
    <property type="entry name" value="AraC_binding"/>
    <property type="match status" value="1"/>
</dbReference>
<dbReference type="PROSITE" id="PS01124">
    <property type="entry name" value="HTH_ARAC_FAMILY_2"/>
    <property type="match status" value="1"/>
</dbReference>
<dbReference type="InterPro" id="IPR003313">
    <property type="entry name" value="AraC-bd"/>
</dbReference>
<dbReference type="InterPro" id="IPR037923">
    <property type="entry name" value="HTH-like"/>
</dbReference>
<proteinExistence type="predicted"/>
<sequence>MSNIVYKIINHNNERISASLIYVSKARYEKDWHSTMHSHPFTELFYVVKGSGNFLIEDKTFHVVEDDLVIVNANVVHTESSKDANPLEYIVLGIEGLSLSLYETGRAQEDSFYSFHNYRKHREEILTVFQSLISEVEKKEDAYEVICQNYLNILLLNLVRRTKSSLRLTPQKNTTKECTYIKNYIDIHYSEPITLDTLANETYLDKYYLVHVFKKHFDTTPIHYLIDKRIEESKHLLETTHHTVSQISNIVGFNSQSYFTQTFRKMMGCTPAEYRKRERKSSLHSKER</sequence>
<dbReference type="Pfam" id="PF12833">
    <property type="entry name" value="HTH_18"/>
    <property type="match status" value="1"/>
</dbReference>
<evidence type="ECO:0000256" key="2">
    <source>
        <dbReference type="ARBA" id="ARBA00023125"/>
    </source>
</evidence>
<dbReference type="SUPFAM" id="SSF51215">
    <property type="entry name" value="Regulatory protein AraC"/>
    <property type="match status" value="1"/>
</dbReference>
<dbReference type="PRINTS" id="PR00032">
    <property type="entry name" value="HTHARAC"/>
</dbReference>
<dbReference type="SMART" id="SM00342">
    <property type="entry name" value="HTH_ARAC"/>
    <property type="match status" value="1"/>
</dbReference>
<evidence type="ECO:0000256" key="3">
    <source>
        <dbReference type="ARBA" id="ARBA00023163"/>
    </source>
</evidence>
<evidence type="ECO:0000313" key="5">
    <source>
        <dbReference type="EMBL" id="SDI65366.1"/>
    </source>
</evidence>
<keyword evidence="3" id="KW-0804">Transcription</keyword>
<keyword evidence="2 5" id="KW-0238">DNA-binding</keyword>
<reference evidence="5 6" key="1">
    <citation type="submission" date="2016-10" db="EMBL/GenBank/DDBJ databases">
        <authorList>
            <person name="de Groot N.N."/>
        </authorList>
    </citation>
    <scope>NUCLEOTIDE SEQUENCE [LARGE SCALE GENOMIC DNA]</scope>
    <source>
        <strain evidence="5 6">CGMCC 1.5058</strain>
    </source>
</reference>
<dbReference type="InterPro" id="IPR009057">
    <property type="entry name" value="Homeodomain-like_sf"/>
</dbReference>
<dbReference type="Gene3D" id="2.60.120.10">
    <property type="entry name" value="Jelly Rolls"/>
    <property type="match status" value="1"/>
</dbReference>
<dbReference type="PANTHER" id="PTHR43280">
    <property type="entry name" value="ARAC-FAMILY TRANSCRIPTIONAL REGULATOR"/>
    <property type="match status" value="1"/>
</dbReference>
<dbReference type="SUPFAM" id="SSF46689">
    <property type="entry name" value="Homeodomain-like"/>
    <property type="match status" value="2"/>
</dbReference>
<keyword evidence="1" id="KW-0805">Transcription regulation</keyword>
<dbReference type="Proteomes" id="UP000183255">
    <property type="component" value="Unassembled WGS sequence"/>
</dbReference>
<dbReference type="EMBL" id="FNDZ01000003">
    <property type="protein sequence ID" value="SDI65366.1"/>
    <property type="molecule type" value="Genomic_DNA"/>
</dbReference>
<dbReference type="AlphaFoldDB" id="A0A1G8MBP5"/>
<feature type="domain" description="HTH araC/xylS-type" evidence="4">
    <location>
        <begin position="179"/>
        <end position="277"/>
    </location>
</feature>
<dbReference type="RefSeq" id="WP_031574772.1">
    <property type="nucleotide sequence ID" value="NZ_FNDZ01000003.1"/>
</dbReference>
<organism evidence="5 6">
    <name type="scientific">Proteiniclasticum ruminis</name>
    <dbReference type="NCBI Taxonomy" id="398199"/>
    <lineage>
        <taxon>Bacteria</taxon>
        <taxon>Bacillati</taxon>
        <taxon>Bacillota</taxon>
        <taxon>Clostridia</taxon>
        <taxon>Eubacteriales</taxon>
        <taxon>Clostridiaceae</taxon>
        <taxon>Proteiniclasticum</taxon>
    </lineage>
</organism>
<evidence type="ECO:0000259" key="4">
    <source>
        <dbReference type="PROSITE" id="PS01124"/>
    </source>
</evidence>
<dbReference type="InterPro" id="IPR020449">
    <property type="entry name" value="Tscrpt_reg_AraC-type_HTH"/>
</dbReference>
<dbReference type="GO" id="GO:0003700">
    <property type="term" value="F:DNA-binding transcription factor activity"/>
    <property type="evidence" value="ECO:0007669"/>
    <property type="project" value="InterPro"/>
</dbReference>
<dbReference type="Gene3D" id="1.10.10.60">
    <property type="entry name" value="Homeodomain-like"/>
    <property type="match status" value="2"/>
</dbReference>
<gene>
    <name evidence="5" type="ORF">SAMN05421804_103341</name>
</gene>
<dbReference type="InterPro" id="IPR014710">
    <property type="entry name" value="RmlC-like_jellyroll"/>
</dbReference>
<dbReference type="PROSITE" id="PS00041">
    <property type="entry name" value="HTH_ARAC_FAMILY_1"/>
    <property type="match status" value="1"/>
</dbReference>